<gene>
    <name evidence="1" type="ORF">SAMN05421630_11097</name>
</gene>
<dbReference type="Proteomes" id="UP000199494">
    <property type="component" value="Unassembled WGS sequence"/>
</dbReference>
<keyword evidence="2" id="KW-1185">Reference proteome</keyword>
<dbReference type="KEGG" id="pmad:BAY61_17695"/>
<dbReference type="EMBL" id="FMZE01000010">
    <property type="protein sequence ID" value="SDD59032.1"/>
    <property type="molecule type" value="Genomic_DNA"/>
</dbReference>
<evidence type="ECO:0000313" key="2">
    <source>
        <dbReference type="Proteomes" id="UP000199494"/>
    </source>
</evidence>
<dbReference type="AlphaFoldDB" id="A0A222VRL2"/>
<organism evidence="1 2">
    <name type="scientific">Prauserella marina</name>
    <dbReference type="NCBI Taxonomy" id="530584"/>
    <lineage>
        <taxon>Bacteria</taxon>
        <taxon>Bacillati</taxon>
        <taxon>Actinomycetota</taxon>
        <taxon>Actinomycetes</taxon>
        <taxon>Pseudonocardiales</taxon>
        <taxon>Pseudonocardiaceae</taxon>
        <taxon>Prauserella</taxon>
    </lineage>
</organism>
<proteinExistence type="predicted"/>
<name>A0A222VRL2_9PSEU</name>
<dbReference type="STRING" id="530584.SAMN05421630_11097"/>
<protein>
    <submittedName>
        <fullName evidence="1">Uncharacterized protein</fullName>
    </submittedName>
</protein>
<reference evidence="1 2" key="1">
    <citation type="submission" date="2016-10" db="EMBL/GenBank/DDBJ databases">
        <authorList>
            <person name="de Groot N.N."/>
        </authorList>
    </citation>
    <scope>NUCLEOTIDE SEQUENCE [LARGE SCALE GENOMIC DNA]</scope>
    <source>
        <strain evidence="1 2">CGMCC 4.5506</strain>
    </source>
</reference>
<accession>A0A222VRL2</accession>
<evidence type="ECO:0000313" key="1">
    <source>
        <dbReference type="EMBL" id="SDD59032.1"/>
    </source>
</evidence>
<sequence>MLSGVAEAGDQAIRRGTAGDAENTPALRELYDQLAGTMCAVMGSTDVVEELGRLRSALTAAAPALRAVSPDVLDTIQEGLAQPDPRVLMSALIAARRLLCRVLTPQRWGNRLTAAEQILWAR</sequence>